<dbReference type="EC" id="2.3.2.27" evidence="2"/>
<dbReference type="PANTHER" id="PTHR45647:SF51">
    <property type="entry name" value="PROTEIN KINASE SUPERFAMILY PROTEIN"/>
    <property type="match status" value="1"/>
</dbReference>
<dbReference type="InterPro" id="IPR006016">
    <property type="entry name" value="UspA"/>
</dbReference>
<comment type="catalytic activity">
    <reaction evidence="1">
        <text>S-ubiquitinyl-[E2 ubiquitin-conjugating enzyme]-L-cysteine + [acceptor protein]-L-lysine = [E2 ubiquitin-conjugating enzyme]-L-cysteine + N(6)-ubiquitinyl-[acceptor protein]-L-lysine.</text>
        <dbReference type="EC" id="2.3.2.27"/>
    </reaction>
</comment>
<evidence type="ECO:0000256" key="4">
    <source>
        <dbReference type="SAM" id="MobiDB-lite"/>
    </source>
</evidence>
<dbReference type="Proteomes" id="UP000826271">
    <property type="component" value="Unassembled WGS sequence"/>
</dbReference>
<sequence>MASPSEEAIKISVALAIDRDKNSQYAVKWAVDNLKLKDKRIILLHVSTQNNLQPHNAIHEESRAPAQSELQKLFLPYRGFCARKGIRANEVILHDLDIASALSEYINANSILTIVLGASNRGAIARAFRNADVPTCVGRSVHDSCTVYVVSKGRAQKIRSASEPVTPNSETTSKPNSVFSPDTLGSPKFRGQGSWKNVASELSYLEGGGNQQRGSLDINESQHIYPWEKRHISNNPTPVESSSTSIECSPFTSHYNSPENSGHVDSEVGHLPPLNKPPVSKILQHMNNLNFRVGGLDSSPHSLSGSSDYSEVLSFRSDISYDLLDQPRISDSSRSSTSSQTAEIEEELRRMKLELKQISEMYNIACREAVTAREKVRDIVQWKSEEASKLEDRKNAQEAALAIVEREKQKCKAAVEITQKAQRIAELESEKRKRAEMKFKHDYEEKQKAMDALSSSVVRYRRYSIDEIGAATSYFSSAEKIGEGGYGPVFKATLDHTPVAIKLLRSDMSEGHKQFQREVLPRTLPTPVVLTPKSKDEAMSPYWADISDPCCWSFDTLWSGYATSSWGPHLLTWHGISFVFWSFDTAVSILHIIMGLPFADVA</sequence>
<comment type="caution">
    <text evidence="6">The sequence shown here is derived from an EMBL/GenBank/DDBJ whole genome shotgun (WGS) entry which is preliminary data.</text>
</comment>
<dbReference type="Gene3D" id="3.40.50.620">
    <property type="entry name" value="HUPs"/>
    <property type="match status" value="1"/>
</dbReference>
<evidence type="ECO:0000256" key="1">
    <source>
        <dbReference type="ARBA" id="ARBA00000900"/>
    </source>
</evidence>
<keyword evidence="7" id="KW-1185">Reference proteome</keyword>
<dbReference type="InterPro" id="IPR051348">
    <property type="entry name" value="U-box_ubiquitin_ligases"/>
</dbReference>
<feature type="domain" description="UspA" evidence="5">
    <location>
        <begin position="14"/>
        <end position="128"/>
    </location>
</feature>
<dbReference type="GO" id="GO:0061630">
    <property type="term" value="F:ubiquitin protein ligase activity"/>
    <property type="evidence" value="ECO:0007669"/>
    <property type="project" value="UniProtKB-EC"/>
</dbReference>
<accession>A0AAV6Y047</accession>
<proteinExistence type="predicted"/>
<evidence type="ECO:0000313" key="7">
    <source>
        <dbReference type="Proteomes" id="UP000826271"/>
    </source>
</evidence>
<organism evidence="6 7">
    <name type="scientific">Buddleja alternifolia</name>
    <dbReference type="NCBI Taxonomy" id="168488"/>
    <lineage>
        <taxon>Eukaryota</taxon>
        <taxon>Viridiplantae</taxon>
        <taxon>Streptophyta</taxon>
        <taxon>Embryophyta</taxon>
        <taxon>Tracheophyta</taxon>
        <taxon>Spermatophyta</taxon>
        <taxon>Magnoliopsida</taxon>
        <taxon>eudicotyledons</taxon>
        <taxon>Gunneridae</taxon>
        <taxon>Pentapetalae</taxon>
        <taxon>asterids</taxon>
        <taxon>lamiids</taxon>
        <taxon>Lamiales</taxon>
        <taxon>Scrophulariaceae</taxon>
        <taxon>Buddlejeae</taxon>
        <taxon>Buddleja</taxon>
    </lineage>
</organism>
<dbReference type="InterPro" id="IPR014729">
    <property type="entry name" value="Rossmann-like_a/b/a_fold"/>
</dbReference>
<dbReference type="Pfam" id="PF00582">
    <property type="entry name" value="Usp"/>
    <property type="match status" value="1"/>
</dbReference>
<feature type="compositionally biased region" description="Polar residues" evidence="4">
    <location>
        <begin position="163"/>
        <end position="180"/>
    </location>
</feature>
<dbReference type="InterPro" id="IPR011009">
    <property type="entry name" value="Kinase-like_dom_sf"/>
</dbReference>
<name>A0AAV6Y047_9LAMI</name>
<evidence type="ECO:0000259" key="5">
    <source>
        <dbReference type="Pfam" id="PF00582"/>
    </source>
</evidence>
<dbReference type="CDD" id="cd01989">
    <property type="entry name" value="USP_STK_Ubox_N"/>
    <property type="match status" value="1"/>
</dbReference>
<dbReference type="SUPFAM" id="SSF56112">
    <property type="entry name" value="Protein kinase-like (PK-like)"/>
    <property type="match status" value="1"/>
</dbReference>
<feature type="region of interest" description="Disordered" evidence="4">
    <location>
        <begin position="231"/>
        <end position="267"/>
    </location>
</feature>
<dbReference type="SUPFAM" id="SSF52402">
    <property type="entry name" value="Adenine nucleotide alpha hydrolases-like"/>
    <property type="match status" value="1"/>
</dbReference>
<dbReference type="Gene3D" id="3.30.200.20">
    <property type="entry name" value="Phosphorylase Kinase, domain 1"/>
    <property type="match status" value="1"/>
</dbReference>
<dbReference type="EMBL" id="WHWC01000002">
    <property type="protein sequence ID" value="KAG8388409.1"/>
    <property type="molecule type" value="Genomic_DNA"/>
</dbReference>
<feature type="region of interest" description="Disordered" evidence="4">
    <location>
        <begin position="158"/>
        <end position="192"/>
    </location>
</feature>
<feature type="compositionally biased region" description="Polar residues" evidence="4">
    <location>
        <begin position="233"/>
        <end position="260"/>
    </location>
</feature>
<protein>
    <recommendedName>
        <fullName evidence="2">RING-type E3 ubiquitin transferase</fullName>
        <ecNumber evidence="2">2.3.2.27</ecNumber>
    </recommendedName>
</protein>
<dbReference type="AlphaFoldDB" id="A0AAV6Y047"/>
<evidence type="ECO:0000313" key="6">
    <source>
        <dbReference type="EMBL" id="KAG8388409.1"/>
    </source>
</evidence>
<keyword evidence="3" id="KW-0833">Ubl conjugation pathway</keyword>
<evidence type="ECO:0000256" key="3">
    <source>
        <dbReference type="ARBA" id="ARBA00022786"/>
    </source>
</evidence>
<gene>
    <name evidence="6" type="ORF">BUALT_Bualt02G0122900</name>
</gene>
<dbReference type="PANTHER" id="PTHR45647">
    <property type="entry name" value="OS02G0152300 PROTEIN"/>
    <property type="match status" value="1"/>
</dbReference>
<reference evidence="6" key="1">
    <citation type="submission" date="2019-10" db="EMBL/GenBank/DDBJ databases">
        <authorList>
            <person name="Zhang R."/>
            <person name="Pan Y."/>
            <person name="Wang J."/>
            <person name="Ma R."/>
            <person name="Yu S."/>
        </authorList>
    </citation>
    <scope>NUCLEOTIDE SEQUENCE</scope>
    <source>
        <strain evidence="6">LA-IB0</strain>
        <tissue evidence="6">Leaf</tissue>
    </source>
</reference>
<evidence type="ECO:0000256" key="2">
    <source>
        <dbReference type="ARBA" id="ARBA00012483"/>
    </source>
</evidence>